<dbReference type="InterPro" id="IPR057219">
    <property type="entry name" value="DUF7897"/>
</dbReference>
<evidence type="ECO:0000313" key="2">
    <source>
        <dbReference type="EMBL" id="CUV65050.1"/>
    </source>
</evidence>
<dbReference type="AlphaFoldDB" id="A0A0S4XL25"/>
<gene>
    <name evidence="2" type="ORF">BN3087_170003</name>
</gene>
<feature type="domain" description="DUF7897" evidence="1">
    <location>
        <begin position="7"/>
        <end position="605"/>
    </location>
</feature>
<reference evidence="2" key="1">
    <citation type="submission" date="2015-11" db="EMBL/GenBank/DDBJ databases">
        <authorList>
            <person name="Zhang Y."/>
            <person name="Guo Z."/>
        </authorList>
    </citation>
    <scope>NUCLEOTIDE SEQUENCE</scope>
    <source>
        <strain evidence="2">BN30871</strain>
    </source>
</reference>
<evidence type="ECO:0000259" key="1">
    <source>
        <dbReference type="Pfam" id="PF25448"/>
    </source>
</evidence>
<dbReference type="Pfam" id="PF25448">
    <property type="entry name" value="DUF7897"/>
    <property type="match status" value="1"/>
</dbReference>
<proteinExistence type="predicted"/>
<sequence>MKQDFLNDIQRIYDELTSRQDKLNSYFKLLHETHKEVQTIVDDFLEHIGLEKDSDSTMAALSRIVNLKEDFLEQVLQRVGCDSDEIVTKKELAYSWVSDFYTRYHKSLLDWIEKNELLSPFYRAILFGVHDIGLSLNDAQSRWTNHIIHTINANLFKKFDGDEKKVLAYLHEFSLFDKDTFGVIADRSYSALKENIDGSHSTHSYSEIFKHDIENTSKEIGKLISKISTLDDEVYYQKTEWIRYFNAINDAFCEKSVENLLSKWQEVDIAWMSITTPIQVGHPLEYYEDHFRKAVALEWDARIINPKLQTSSHTRENIKGFTAELSNEIGGNAVSIAKNNILQVDKTQLYIGQPMLYYAAELNGLFSAQVVPNDKMVSDKYGHKIFAYSDFVLASKLAKPIMKLSVEVMGEKFVKKSRDFAAHSPSLWHEVYDISTIGHEFGHILWLESDTEGAMNKSGQFKNIEEFKATSGGLMAFFHNERESLKEHIVDDLVSRSIGLMAWREVGEVLPYYCEGLIHLDILFNSGVVDFKKEIVIDYDRYEDMKKAYKECYKNLATHYVNKCDASEFLYQYAQKVGCVYLPKNEKIKEFVEYYYDRYKLIGQQSIVLE</sequence>
<organism evidence="2">
    <name type="scientific">Sulfurovum sp. enrichment culture clone C5</name>
    <dbReference type="NCBI Taxonomy" id="497650"/>
    <lineage>
        <taxon>Bacteria</taxon>
        <taxon>Pseudomonadati</taxon>
        <taxon>Campylobacterota</taxon>
        <taxon>Epsilonproteobacteria</taxon>
        <taxon>Campylobacterales</taxon>
        <taxon>Sulfurovaceae</taxon>
        <taxon>Sulfurovum</taxon>
        <taxon>environmental samples</taxon>
    </lineage>
</organism>
<accession>A0A0S4XL25</accession>
<name>A0A0S4XL25_9BACT</name>
<dbReference type="EMBL" id="FAXN01000015">
    <property type="protein sequence ID" value="CUV65050.1"/>
    <property type="molecule type" value="Genomic_DNA"/>
</dbReference>
<dbReference type="NCBIfam" id="NF033805">
    <property type="entry name" value="invasion_CiaB"/>
    <property type="match status" value="1"/>
</dbReference>
<protein>
    <submittedName>
        <fullName evidence="2">Invasion antigen B CiaB</fullName>
    </submittedName>
</protein>